<comment type="caution">
    <text evidence="1">The sequence shown here is derived from an EMBL/GenBank/DDBJ whole genome shotgun (WGS) entry which is preliminary data.</text>
</comment>
<organism evidence="1 2">
    <name type="scientific">Cichorium intybus</name>
    <name type="common">Chicory</name>
    <dbReference type="NCBI Taxonomy" id="13427"/>
    <lineage>
        <taxon>Eukaryota</taxon>
        <taxon>Viridiplantae</taxon>
        <taxon>Streptophyta</taxon>
        <taxon>Embryophyta</taxon>
        <taxon>Tracheophyta</taxon>
        <taxon>Spermatophyta</taxon>
        <taxon>Magnoliopsida</taxon>
        <taxon>eudicotyledons</taxon>
        <taxon>Gunneridae</taxon>
        <taxon>Pentapetalae</taxon>
        <taxon>asterids</taxon>
        <taxon>campanulids</taxon>
        <taxon>Asterales</taxon>
        <taxon>Asteraceae</taxon>
        <taxon>Cichorioideae</taxon>
        <taxon>Cichorieae</taxon>
        <taxon>Cichoriinae</taxon>
        <taxon>Cichorium</taxon>
    </lineage>
</organism>
<dbReference type="EMBL" id="CM042015">
    <property type="protein sequence ID" value="KAI3708019.1"/>
    <property type="molecule type" value="Genomic_DNA"/>
</dbReference>
<keyword evidence="2" id="KW-1185">Reference proteome</keyword>
<sequence>MTSNSNLDINGNSQKQGSLILTGTVSQKKVNEVWIDLQKENGGFKDVDLIKEPQEKQQPLGEMSLEEFLQRAGAVSENNQTQGFKNVIQNQGFHQEAVVRSSKLQKILPKQAAFSFNSSENVVNNNRVNGVSIYGNIDHSLKNDYSPDLYQNSNLDTSPSPPPPPPCYGGHERKSSGRVEKGVERRKKRMIKNRESAARSRARKQAYTLELEAEVAKLKKEVQKKQEEIMESQNFQINEKMKLCGGGRLCLRRTMTGPW</sequence>
<protein>
    <submittedName>
        <fullName evidence="1">Uncharacterized protein</fullName>
    </submittedName>
</protein>
<reference evidence="2" key="1">
    <citation type="journal article" date="2022" name="Mol. Ecol. Resour.">
        <title>The genomes of chicory, endive, great burdock and yacon provide insights into Asteraceae palaeo-polyploidization history and plant inulin production.</title>
        <authorList>
            <person name="Fan W."/>
            <person name="Wang S."/>
            <person name="Wang H."/>
            <person name="Wang A."/>
            <person name="Jiang F."/>
            <person name="Liu H."/>
            <person name="Zhao H."/>
            <person name="Xu D."/>
            <person name="Zhang Y."/>
        </authorList>
    </citation>
    <scope>NUCLEOTIDE SEQUENCE [LARGE SCALE GENOMIC DNA]</scope>
    <source>
        <strain evidence="2">cv. Punajuju</strain>
    </source>
</reference>
<dbReference type="Proteomes" id="UP001055811">
    <property type="component" value="Linkage Group LG07"/>
</dbReference>
<evidence type="ECO:0000313" key="1">
    <source>
        <dbReference type="EMBL" id="KAI3708019.1"/>
    </source>
</evidence>
<name>A0ACB9ADC1_CICIN</name>
<reference evidence="1 2" key="2">
    <citation type="journal article" date="2022" name="Mol. Ecol. Resour.">
        <title>The genomes of chicory, endive, great burdock and yacon provide insights into Asteraceae paleo-polyploidization history and plant inulin production.</title>
        <authorList>
            <person name="Fan W."/>
            <person name="Wang S."/>
            <person name="Wang H."/>
            <person name="Wang A."/>
            <person name="Jiang F."/>
            <person name="Liu H."/>
            <person name="Zhao H."/>
            <person name="Xu D."/>
            <person name="Zhang Y."/>
        </authorList>
    </citation>
    <scope>NUCLEOTIDE SEQUENCE [LARGE SCALE GENOMIC DNA]</scope>
    <source>
        <strain evidence="2">cv. Punajuju</strain>
        <tissue evidence="1">Leaves</tissue>
    </source>
</reference>
<gene>
    <name evidence="1" type="ORF">L2E82_37013</name>
</gene>
<accession>A0ACB9ADC1</accession>
<evidence type="ECO:0000313" key="2">
    <source>
        <dbReference type="Proteomes" id="UP001055811"/>
    </source>
</evidence>
<proteinExistence type="predicted"/>